<comment type="caution">
    <text evidence="3">The sequence shown here is derived from an EMBL/GenBank/DDBJ whole genome shotgun (WGS) entry which is preliminary data.</text>
</comment>
<sequence length="280" mass="32045">MSATEITKIQFAPLETIDLDRLERRDAAEIEKLLCASSRAGGFFLDFSNVAHEAAKHLPVDVPKLIGISDEYFAQPLAAKMKDFREGQLPDRDRGHISYDELVSGNFKFPDVLDRERERFDRFMRLVQSAGLTMLACLSDALQLARDERFERWHKQDRTSESGLKVIYEPTFERVADWLDNTHTDTGTFTILFYDQVGLDVFDPETKTWAYAAVPPPDCAFVNLANAIQSVSRGRLHSPLHRVSQPADGFRKRYYLSYFLRPEHGVKEALLRGDDVSNWP</sequence>
<dbReference type="InterPro" id="IPR050231">
    <property type="entry name" value="Iron_ascorbate_oxido_reductase"/>
</dbReference>
<evidence type="ECO:0000313" key="3">
    <source>
        <dbReference type="EMBL" id="KAL1616275.1"/>
    </source>
</evidence>
<comment type="similarity">
    <text evidence="1">Belongs to the iron/ascorbate-dependent oxidoreductase family.</text>
</comment>
<accession>A0ABR3SBH7</accession>
<keyword evidence="4" id="KW-1185">Reference proteome</keyword>
<evidence type="ECO:0000313" key="4">
    <source>
        <dbReference type="Proteomes" id="UP001521116"/>
    </source>
</evidence>
<dbReference type="SUPFAM" id="SSF51197">
    <property type="entry name" value="Clavaminate synthase-like"/>
    <property type="match status" value="1"/>
</dbReference>
<dbReference type="EMBL" id="JAJVDC020000273">
    <property type="protein sequence ID" value="KAL1616275.1"/>
    <property type="molecule type" value="Genomic_DNA"/>
</dbReference>
<evidence type="ECO:0000256" key="1">
    <source>
        <dbReference type="ARBA" id="ARBA00008056"/>
    </source>
</evidence>
<name>A0ABR3SBH7_9PEZI</name>
<organism evidence="3 4">
    <name type="scientific">Neofusicoccum ribis</name>
    <dbReference type="NCBI Taxonomy" id="45134"/>
    <lineage>
        <taxon>Eukaryota</taxon>
        <taxon>Fungi</taxon>
        <taxon>Dikarya</taxon>
        <taxon>Ascomycota</taxon>
        <taxon>Pezizomycotina</taxon>
        <taxon>Dothideomycetes</taxon>
        <taxon>Dothideomycetes incertae sedis</taxon>
        <taxon>Botryosphaeriales</taxon>
        <taxon>Botryosphaeriaceae</taxon>
        <taxon>Neofusicoccum</taxon>
    </lineage>
</organism>
<reference evidence="3 4" key="1">
    <citation type="submission" date="2024-02" db="EMBL/GenBank/DDBJ databases">
        <title>De novo assembly and annotation of 12 fungi associated with fruit tree decline syndrome in Ontario, Canada.</title>
        <authorList>
            <person name="Sulman M."/>
            <person name="Ellouze W."/>
            <person name="Ilyukhin E."/>
        </authorList>
    </citation>
    <scope>NUCLEOTIDE SEQUENCE [LARGE SCALE GENOMIC DNA]</scope>
    <source>
        <strain evidence="3 4">M1-105</strain>
    </source>
</reference>
<dbReference type="InterPro" id="IPR027443">
    <property type="entry name" value="IPNS-like_sf"/>
</dbReference>
<dbReference type="Gene3D" id="2.60.120.330">
    <property type="entry name" value="B-lactam Antibiotic, Isopenicillin N Synthase, Chain"/>
    <property type="match status" value="1"/>
</dbReference>
<dbReference type="Pfam" id="PF03171">
    <property type="entry name" value="2OG-FeII_Oxy"/>
    <property type="match status" value="1"/>
</dbReference>
<evidence type="ECO:0000259" key="2">
    <source>
        <dbReference type="Pfam" id="PF03171"/>
    </source>
</evidence>
<proteinExistence type="inferred from homology"/>
<dbReference type="Proteomes" id="UP001521116">
    <property type="component" value="Unassembled WGS sequence"/>
</dbReference>
<dbReference type="InterPro" id="IPR044861">
    <property type="entry name" value="IPNS-like_FE2OG_OXY"/>
</dbReference>
<dbReference type="PANTHER" id="PTHR47990">
    <property type="entry name" value="2-OXOGLUTARATE (2OG) AND FE(II)-DEPENDENT OXYGENASE SUPERFAMILY PROTEIN-RELATED"/>
    <property type="match status" value="1"/>
</dbReference>
<protein>
    <recommendedName>
        <fullName evidence="2">Isopenicillin N synthase-like Fe(2+) 2OG dioxygenase domain-containing protein</fullName>
    </recommendedName>
</protein>
<feature type="domain" description="Isopenicillin N synthase-like Fe(2+) 2OG dioxygenase" evidence="2">
    <location>
        <begin position="176"/>
        <end position="262"/>
    </location>
</feature>
<gene>
    <name evidence="3" type="ORF">SLS56_011488</name>
</gene>